<reference evidence="5 6" key="1">
    <citation type="submission" date="2016-12" db="EMBL/GenBank/DDBJ databases">
        <title>Discovery of methanogenic haloarchaea.</title>
        <authorList>
            <person name="Sorokin D.Y."/>
            <person name="Makarova K.S."/>
            <person name="Abbas B."/>
            <person name="Ferrer M."/>
            <person name="Golyshin P.N."/>
        </authorList>
    </citation>
    <scope>NUCLEOTIDE SEQUENCE [LARGE SCALE GENOMIC DNA]</scope>
    <source>
        <strain evidence="5">AMET1</strain>
    </source>
</reference>
<dbReference type="SUPFAM" id="SSF53163">
    <property type="entry name" value="HybD-like"/>
    <property type="match status" value="1"/>
</dbReference>
<evidence type="ECO:0000256" key="3">
    <source>
        <dbReference type="ARBA" id="ARBA00022750"/>
    </source>
</evidence>
<dbReference type="Proteomes" id="UP000195137">
    <property type="component" value="Unassembled WGS sequence"/>
</dbReference>
<dbReference type="NCBIfam" id="TIGR00072">
    <property type="entry name" value="hydrog_prot"/>
    <property type="match status" value="1"/>
</dbReference>
<comment type="caution">
    <text evidence="5">The sequence shown here is derived from an EMBL/GenBank/DDBJ whole genome shotgun (WGS) entry which is preliminary data.</text>
</comment>
<name>A0A1Y3GFH1_9EURY</name>
<dbReference type="GO" id="GO:0016485">
    <property type="term" value="P:protein processing"/>
    <property type="evidence" value="ECO:0007669"/>
    <property type="project" value="TreeGrafter"/>
</dbReference>
<proteinExistence type="inferred from homology"/>
<keyword evidence="4" id="KW-0378">Hydrolase</keyword>
<dbReference type="EMBL" id="MRZU01000003">
    <property type="protein sequence ID" value="OUJ18944.1"/>
    <property type="molecule type" value="Genomic_DNA"/>
</dbReference>
<dbReference type="Gene3D" id="3.40.50.1450">
    <property type="entry name" value="HybD-like"/>
    <property type="match status" value="1"/>
</dbReference>
<dbReference type="PRINTS" id="PR00446">
    <property type="entry name" value="HYDRGNUPTAKE"/>
</dbReference>
<dbReference type="AlphaFoldDB" id="A0A1Y3GFH1"/>
<keyword evidence="6" id="KW-1185">Reference proteome</keyword>
<keyword evidence="2" id="KW-0645">Protease</keyword>
<keyword evidence="3" id="KW-0064">Aspartyl protease</keyword>
<accession>A0A1Y3GFH1</accession>
<evidence type="ECO:0000256" key="2">
    <source>
        <dbReference type="ARBA" id="ARBA00022670"/>
    </source>
</evidence>
<dbReference type="PANTHER" id="PTHR30302:SF1">
    <property type="entry name" value="HYDROGENASE 2 MATURATION PROTEASE"/>
    <property type="match status" value="1"/>
</dbReference>
<dbReference type="GO" id="GO:0008047">
    <property type="term" value="F:enzyme activator activity"/>
    <property type="evidence" value="ECO:0007669"/>
    <property type="project" value="InterPro"/>
</dbReference>
<evidence type="ECO:0000256" key="4">
    <source>
        <dbReference type="ARBA" id="ARBA00022801"/>
    </source>
</evidence>
<dbReference type="PANTHER" id="PTHR30302">
    <property type="entry name" value="HYDROGENASE 1 MATURATION PROTEASE"/>
    <property type="match status" value="1"/>
</dbReference>
<evidence type="ECO:0000313" key="5">
    <source>
        <dbReference type="EMBL" id="OUJ18944.1"/>
    </source>
</evidence>
<dbReference type="OrthoDB" id="85598at2157"/>
<comment type="similarity">
    <text evidence="1">Belongs to the peptidase A31 family.</text>
</comment>
<protein>
    <submittedName>
        <fullName evidence="5">NiFe-hydrogenase maturation factor</fullName>
    </submittedName>
</protein>
<dbReference type="Pfam" id="PF01750">
    <property type="entry name" value="HycI"/>
    <property type="match status" value="1"/>
</dbReference>
<gene>
    <name evidence="5" type="ORF">AMET1_0595</name>
</gene>
<dbReference type="InterPro" id="IPR000671">
    <property type="entry name" value="Peptidase_A31"/>
</dbReference>
<evidence type="ECO:0000313" key="6">
    <source>
        <dbReference type="Proteomes" id="UP000195137"/>
    </source>
</evidence>
<evidence type="ECO:0000256" key="1">
    <source>
        <dbReference type="ARBA" id="ARBA00006814"/>
    </source>
</evidence>
<organism evidence="5 6">
    <name type="scientific">Methanonatronarchaeum thermophilum</name>
    <dbReference type="NCBI Taxonomy" id="1927129"/>
    <lineage>
        <taxon>Archaea</taxon>
        <taxon>Methanobacteriati</taxon>
        <taxon>Methanobacteriota</taxon>
        <taxon>Methanonatronarchaeia</taxon>
        <taxon>Methanonatronarchaeales</taxon>
        <taxon>Methanonatronarchaeaceae</taxon>
        <taxon>Methanonatronarchaeum</taxon>
    </lineage>
</organism>
<dbReference type="GO" id="GO:0004190">
    <property type="term" value="F:aspartic-type endopeptidase activity"/>
    <property type="evidence" value="ECO:0007669"/>
    <property type="project" value="UniProtKB-KW"/>
</dbReference>
<sequence length="154" mass="16804">MVDIAILGLGNLILGDDGVGIRVVQRLDNKVPENVDVIDGGTAGFGLLNILDRYERLIVIDALNFGGEKGEVSKLNVDEVKDIGKINISAHDLDFIDALKVADELGSVPEITIFGIEVGYVDRTEVTMDLSPEVEKSIDKVIDLIHQEIEKHKN</sequence>
<dbReference type="InterPro" id="IPR023430">
    <property type="entry name" value="Pept_HybD-like_dom_sf"/>
</dbReference>
<dbReference type="RefSeq" id="WP_086636998.1">
    <property type="nucleotide sequence ID" value="NZ_MRZU01000003.1"/>
</dbReference>